<proteinExistence type="predicted"/>
<reference evidence="1" key="1">
    <citation type="journal article" date="2022" name="bioRxiv">
        <title>Sequencing and chromosome-scale assembly of the giantPleurodeles waltlgenome.</title>
        <authorList>
            <person name="Brown T."/>
            <person name="Elewa A."/>
            <person name="Iarovenko S."/>
            <person name="Subramanian E."/>
            <person name="Araus A.J."/>
            <person name="Petzold A."/>
            <person name="Susuki M."/>
            <person name="Suzuki K.-i.T."/>
            <person name="Hayashi T."/>
            <person name="Toyoda A."/>
            <person name="Oliveira C."/>
            <person name="Osipova E."/>
            <person name="Leigh N.D."/>
            <person name="Simon A."/>
            <person name="Yun M.H."/>
        </authorList>
    </citation>
    <scope>NUCLEOTIDE SEQUENCE</scope>
    <source>
        <strain evidence="1">20211129_DDA</strain>
        <tissue evidence="1">Liver</tissue>
    </source>
</reference>
<keyword evidence="2" id="KW-1185">Reference proteome</keyword>
<name>A0AAV7NJ21_PLEWA</name>
<sequence>MRSLLHDSLGPTSLRVRSSFPVLLCAVKSLSPPASHLILPHLARQARQDSALRRAFSSRPRVTRLRATAQAAPHRLSGALCGCPHLHSVAYVAPRASASPSAAVVHRSCLSPQSSLQTRTAAPRQTVQCQQVHLTHSALLSLCSRVPLISAHIAED</sequence>
<organism evidence="1 2">
    <name type="scientific">Pleurodeles waltl</name>
    <name type="common">Iberian ribbed newt</name>
    <dbReference type="NCBI Taxonomy" id="8319"/>
    <lineage>
        <taxon>Eukaryota</taxon>
        <taxon>Metazoa</taxon>
        <taxon>Chordata</taxon>
        <taxon>Craniata</taxon>
        <taxon>Vertebrata</taxon>
        <taxon>Euteleostomi</taxon>
        <taxon>Amphibia</taxon>
        <taxon>Batrachia</taxon>
        <taxon>Caudata</taxon>
        <taxon>Salamandroidea</taxon>
        <taxon>Salamandridae</taxon>
        <taxon>Pleurodelinae</taxon>
        <taxon>Pleurodeles</taxon>
    </lineage>
</organism>
<evidence type="ECO:0000313" key="1">
    <source>
        <dbReference type="EMBL" id="KAJ1115971.1"/>
    </source>
</evidence>
<comment type="caution">
    <text evidence="1">The sequence shown here is derived from an EMBL/GenBank/DDBJ whole genome shotgun (WGS) entry which is preliminary data.</text>
</comment>
<dbReference type="Proteomes" id="UP001066276">
    <property type="component" value="Chromosome 8"/>
</dbReference>
<accession>A0AAV7NJ21</accession>
<gene>
    <name evidence="1" type="ORF">NDU88_004191</name>
</gene>
<dbReference type="AlphaFoldDB" id="A0AAV7NJ21"/>
<dbReference type="EMBL" id="JANPWB010000012">
    <property type="protein sequence ID" value="KAJ1115971.1"/>
    <property type="molecule type" value="Genomic_DNA"/>
</dbReference>
<protein>
    <submittedName>
        <fullName evidence="1">Uncharacterized protein</fullName>
    </submittedName>
</protein>
<evidence type="ECO:0000313" key="2">
    <source>
        <dbReference type="Proteomes" id="UP001066276"/>
    </source>
</evidence>